<dbReference type="InterPro" id="IPR006076">
    <property type="entry name" value="FAD-dep_OxRdtase"/>
</dbReference>
<reference evidence="3 4" key="1">
    <citation type="submission" date="2021-06" db="EMBL/GenBank/DDBJ databases">
        <title>Description of novel taxa of the family Lachnospiraceae.</title>
        <authorList>
            <person name="Chaplin A.V."/>
            <person name="Sokolova S.R."/>
            <person name="Pikina A.P."/>
            <person name="Korzhanova M."/>
            <person name="Belova V."/>
            <person name="Korostin D."/>
            <person name="Efimov B.A."/>
        </authorList>
    </citation>
    <scope>NUCLEOTIDE SEQUENCE [LARGE SCALE GENOMIC DNA]</scope>
    <source>
        <strain evidence="3 4">ASD4241</strain>
    </source>
</reference>
<keyword evidence="4" id="KW-1185">Reference proteome</keyword>
<evidence type="ECO:0000313" key="3">
    <source>
        <dbReference type="EMBL" id="MBU9726810.1"/>
    </source>
</evidence>
<sequence>MKQIYDTAIIGGGAIGTATAYFLAKSGQKVLLLERGSVAGESSSKCDGNVQVGDSPAGTDTEMICKSLQLFPQVVKDLDLDVQWKSCTSMFAFETEAEQEAGRLLAEEKYAAGVPMRMLDKQEIHFLEPNLASDIPGGILTDGDGQVNPMLLCLGLLRRAVQYGAVFYTGTRVQSLEKTDGGFLIRTLEQDYRAVNVVAAAGVWTPDIGRMVGIEVPILPRQGQILVTETVNNFVHRTVTEFGYIMTRQESRDFVRNTTPDMEKFGVAALLEPTEGGTLLIGSSRRFDGYNIQNDDRVIRAMVQRVCRFFPKLADIHMIRCYAGLRPYTADHRPILSATPMEGFYIASGHEGSGIALSVITGLLMDELLCGRPLSLDLEPYRFSRFQEKVSGQTGGYARMNM</sequence>
<evidence type="ECO:0000313" key="4">
    <source>
        <dbReference type="Proteomes" id="UP001314681"/>
    </source>
</evidence>
<evidence type="ECO:0000256" key="1">
    <source>
        <dbReference type="ARBA" id="ARBA00023002"/>
    </source>
</evidence>
<feature type="domain" description="FAD dependent oxidoreductase" evidence="2">
    <location>
        <begin position="6"/>
        <end position="367"/>
    </location>
</feature>
<evidence type="ECO:0000259" key="2">
    <source>
        <dbReference type="Pfam" id="PF01266"/>
    </source>
</evidence>
<name>A0ABS6K8G6_9FIRM</name>
<gene>
    <name evidence="3" type="ORF">KTH90_12365</name>
</gene>
<accession>A0ABS6K8G6</accession>
<proteinExistence type="predicted"/>
<dbReference type="EMBL" id="JAHQCX010000007">
    <property type="protein sequence ID" value="MBU9726810.1"/>
    <property type="molecule type" value="Genomic_DNA"/>
</dbReference>
<dbReference type="Proteomes" id="UP001314681">
    <property type="component" value="Unassembled WGS sequence"/>
</dbReference>
<dbReference type="Pfam" id="PF01266">
    <property type="entry name" value="DAO"/>
    <property type="match status" value="1"/>
</dbReference>
<comment type="caution">
    <text evidence="3">The sequence shown here is derived from an EMBL/GenBank/DDBJ whole genome shotgun (WGS) entry which is preliminary data.</text>
</comment>
<dbReference type="PANTHER" id="PTHR13847">
    <property type="entry name" value="SARCOSINE DEHYDROGENASE-RELATED"/>
    <property type="match status" value="1"/>
</dbReference>
<keyword evidence="1" id="KW-0560">Oxidoreductase</keyword>
<protein>
    <submittedName>
        <fullName evidence="3">FAD-binding oxidoreductase</fullName>
    </submittedName>
</protein>
<organism evidence="3 4">
    <name type="scientific">Diplocloster modestus</name>
    <dbReference type="NCBI Taxonomy" id="2850322"/>
    <lineage>
        <taxon>Bacteria</taxon>
        <taxon>Bacillati</taxon>
        <taxon>Bacillota</taxon>
        <taxon>Clostridia</taxon>
        <taxon>Lachnospirales</taxon>
        <taxon>Lachnospiraceae</taxon>
        <taxon>Diplocloster</taxon>
    </lineage>
</organism>
<dbReference type="Gene3D" id="3.50.50.60">
    <property type="entry name" value="FAD/NAD(P)-binding domain"/>
    <property type="match status" value="1"/>
</dbReference>
<dbReference type="SUPFAM" id="SSF51905">
    <property type="entry name" value="FAD/NAD(P)-binding domain"/>
    <property type="match status" value="1"/>
</dbReference>
<dbReference type="PANTHER" id="PTHR13847:SF287">
    <property type="entry name" value="FAD-DEPENDENT OXIDOREDUCTASE DOMAIN-CONTAINING PROTEIN 1"/>
    <property type="match status" value="1"/>
</dbReference>
<dbReference type="SUPFAM" id="SSF54373">
    <property type="entry name" value="FAD-linked reductases, C-terminal domain"/>
    <property type="match status" value="1"/>
</dbReference>
<dbReference type="RefSeq" id="WP_238726885.1">
    <property type="nucleotide sequence ID" value="NZ_JAHQCX010000007.1"/>
</dbReference>
<dbReference type="Gene3D" id="3.30.9.10">
    <property type="entry name" value="D-Amino Acid Oxidase, subunit A, domain 2"/>
    <property type="match status" value="1"/>
</dbReference>
<dbReference type="InterPro" id="IPR036188">
    <property type="entry name" value="FAD/NAD-bd_sf"/>
</dbReference>